<comment type="caution">
    <text evidence="3">The sequence shown here is derived from an EMBL/GenBank/DDBJ whole genome shotgun (WGS) entry which is preliminary data.</text>
</comment>
<evidence type="ECO:0000256" key="1">
    <source>
        <dbReference type="SAM" id="Phobius"/>
    </source>
</evidence>
<dbReference type="AlphaFoldDB" id="A0A2T0USV3"/>
<sequence length="101" mass="10233">MRFALALTALLLAVLAYGIAAGVGTVGPQGVPAVDCFHVDATGDIGTCADAPEPALTGPLAAANWAWWGPAAAPVAFGAVVLAVWQRVRRSTAASRAPRRP</sequence>
<feature type="signal peptide" evidence="2">
    <location>
        <begin position="1"/>
        <end position="20"/>
    </location>
</feature>
<reference evidence="3 4" key="1">
    <citation type="submission" date="2018-03" db="EMBL/GenBank/DDBJ databases">
        <title>Genomic Encyclopedia of Type Strains, Phase III (KMG-III): the genomes of soil and plant-associated and newly described type strains.</title>
        <authorList>
            <person name="Whitman W."/>
        </authorList>
    </citation>
    <scope>NUCLEOTIDE SEQUENCE [LARGE SCALE GENOMIC DNA]</scope>
    <source>
        <strain evidence="3 4">CGMCC 4.7067</strain>
    </source>
</reference>
<keyword evidence="4" id="KW-1185">Reference proteome</keyword>
<keyword evidence="1" id="KW-1133">Transmembrane helix</keyword>
<keyword evidence="1" id="KW-0812">Transmembrane</keyword>
<feature type="chain" id="PRO_5039530128" evidence="2">
    <location>
        <begin position="21"/>
        <end position="101"/>
    </location>
</feature>
<proteinExistence type="predicted"/>
<feature type="transmembrane region" description="Helical" evidence="1">
    <location>
        <begin position="65"/>
        <end position="85"/>
    </location>
</feature>
<protein>
    <submittedName>
        <fullName evidence="3">Uncharacterized protein</fullName>
    </submittedName>
</protein>
<organism evidence="3 4">
    <name type="scientific">Glycomyces artemisiae</name>
    <dbReference type="NCBI Taxonomy" id="1076443"/>
    <lineage>
        <taxon>Bacteria</taxon>
        <taxon>Bacillati</taxon>
        <taxon>Actinomycetota</taxon>
        <taxon>Actinomycetes</taxon>
        <taxon>Glycomycetales</taxon>
        <taxon>Glycomycetaceae</taxon>
        <taxon>Glycomyces</taxon>
    </lineage>
</organism>
<gene>
    <name evidence="3" type="ORF">B0I28_102599</name>
</gene>
<keyword evidence="2" id="KW-0732">Signal</keyword>
<dbReference type="OrthoDB" id="10013324at2"/>
<evidence type="ECO:0000313" key="3">
    <source>
        <dbReference type="EMBL" id="PRY60984.1"/>
    </source>
</evidence>
<dbReference type="Proteomes" id="UP000238176">
    <property type="component" value="Unassembled WGS sequence"/>
</dbReference>
<dbReference type="EMBL" id="PVTJ01000002">
    <property type="protein sequence ID" value="PRY60984.1"/>
    <property type="molecule type" value="Genomic_DNA"/>
</dbReference>
<keyword evidence="1" id="KW-0472">Membrane</keyword>
<dbReference type="RefSeq" id="WP_106363143.1">
    <property type="nucleotide sequence ID" value="NZ_PVTJ01000002.1"/>
</dbReference>
<name>A0A2T0USV3_9ACTN</name>
<evidence type="ECO:0000313" key="4">
    <source>
        <dbReference type="Proteomes" id="UP000238176"/>
    </source>
</evidence>
<accession>A0A2T0USV3</accession>
<evidence type="ECO:0000256" key="2">
    <source>
        <dbReference type="SAM" id="SignalP"/>
    </source>
</evidence>